<accession>A0A7V9ZAI5</accession>
<sequence>METFGTLTFINGQAFLQLEIGEFIQLNDSFIIEDLNGKPIALDDKFAGKQIVIRKAVA</sequence>
<dbReference type="Proteomes" id="UP000523087">
    <property type="component" value="Unassembled WGS sequence"/>
</dbReference>
<name>A0A7V9ZAI5_9BACL</name>
<dbReference type="AlphaFoldDB" id="A0A7V9ZAI5"/>
<evidence type="ECO:0000313" key="1">
    <source>
        <dbReference type="EMBL" id="MBA2876886.1"/>
    </source>
</evidence>
<reference evidence="1 2" key="1">
    <citation type="submission" date="2020-07" db="EMBL/GenBank/DDBJ databases">
        <title>Genomic Encyclopedia of Type Strains, Phase IV (KMG-IV): sequencing the most valuable type-strain genomes for metagenomic binning, comparative biology and taxonomic classification.</title>
        <authorList>
            <person name="Goeker M."/>
        </authorList>
    </citation>
    <scope>NUCLEOTIDE SEQUENCE [LARGE SCALE GENOMIC DNA]</scope>
    <source>
        <strain evidence="1 2">DSM 15730</strain>
    </source>
</reference>
<dbReference type="EMBL" id="JACDUT010000020">
    <property type="protein sequence ID" value="MBA2876886.1"/>
    <property type="molecule type" value="Genomic_DNA"/>
</dbReference>
<proteinExistence type="predicted"/>
<organism evidence="1 2">
    <name type="scientific">Thermaerobacillus caldiproteolyticus</name>
    <dbReference type="NCBI Taxonomy" id="247480"/>
    <lineage>
        <taxon>Bacteria</taxon>
        <taxon>Bacillati</taxon>
        <taxon>Bacillota</taxon>
        <taxon>Bacilli</taxon>
        <taxon>Bacillales</taxon>
        <taxon>Anoxybacillaceae</taxon>
        <taxon>Thermaerobacillus</taxon>
    </lineage>
</organism>
<protein>
    <submittedName>
        <fullName evidence="1">Uncharacterized protein YxjI</fullName>
    </submittedName>
</protein>
<gene>
    <name evidence="1" type="ORF">HNR31_003709</name>
</gene>
<dbReference type="RefSeq" id="WP_181557536.1">
    <property type="nucleotide sequence ID" value="NZ_JACDUT010000020.1"/>
</dbReference>
<comment type="caution">
    <text evidence="1">The sequence shown here is derived from an EMBL/GenBank/DDBJ whole genome shotgun (WGS) entry which is preliminary data.</text>
</comment>
<keyword evidence="2" id="KW-1185">Reference proteome</keyword>
<evidence type="ECO:0000313" key="2">
    <source>
        <dbReference type="Proteomes" id="UP000523087"/>
    </source>
</evidence>